<organism evidence="2">
    <name type="scientific">Rhodococcus sp. D-6</name>
    <dbReference type="NCBI Taxonomy" id="1387842"/>
    <lineage>
        <taxon>Bacteria</taxon>
        <taxon>Bacillati</taxon>
        <taxon>Actinomycetota</taxon>
        <taxon>Actinomycetes</taxon>
        <taxon>Mycobacteriales</taxon>
        <taxon>Nocardiaceae</taxon>
        <taxon>Rhodococcus</taxon>
    </lineage>
</organism>
<dbReference type="AlphaFoldDB" id="A0AAU7UUA2"/>
<protein>
    <submittedName>
        <fullName evidence="2">Uncharacterized protein</fullName>
    </submittedName>
</protein>
<dbReference type="KEGG" id="rhox:RBB84_18820"/>
<dbReference type="EMBL" id="CP132970">
    <property type="protein sequence ID" value="XBW03317.1"/>
    <property type="molecule type" value="Genomic_DNA"/>
</dbReference>
<feature type="region of interest" description="Disordered" evidence="1">
    <location>
        <begin position="24"/>
        <end position="59"/>
    </location>
</feature>
<gene>
    <name evidence="2" type="ORF">RBB84_18820</name>
</gene>
<dbReference type="RefSeq" id="WP_350246443.1">
    <property type="nucleotide sequence ID" value="NZ_CP132970.1"/>
</dbReference>
<sequence length="178" mass="19194">MAPLDARLMVLQAAEATVRSGFTTPTDCQRRLRGRQRSTGSVQQGWGVKHQAGTDSTMVPSFSITTKSGGPMPVKALPTLRAAESAEDLAKAMVLHSQTPRCYEIEDPAEANAVRALNVVGVLADYMRLVGDAGEDLKIGVLDLLVDLHHLTDAVGVDWDEVLDDSNRHYRADVAGEL</sequence>
<reference evidence="2" key="1">
    <citation type="submission" date="2023-08" db="EMBL/GenBank/DDBJ databases">
        <title>The novel hydrolase IpcH responsible for the initial isoprocarb degradation step in Rhodococcus sp. D-6.</title>
        <authorList>
            <person name="Zhu Q."/>
        </authorList>
    </citation>
    <scope>NUCLEOTIDE SEQUENCE</scope>
    <source>
        <strain evidence="2">D-6</strain>
    </source>
</reference>
<proteinExistence type="predicted"/>
<evidence type="ECO:0000313" key="2">
    <source>
        <dbReference type="EMBL" id="XBW03317.1"/>
    </source>
</evidence>
<evidence type="ECO:0000256" key="1">
    <source>
        <dbReference type="SAM" id="MobiDB-lite"/>
    </source>
</evidence>
<name>A0AAU7UUA2_9NOCA</name>
<accession>A0AAU7UUA2</accession>